<name>G8LUH9_ACECE</name>
<dbReference type="InterPro" id="IPR036390">
    <property type="entry name" value="WH_DNA-bd_sf"/>
</dbReference>
<dbReference type="AlphaFoldDB" id="G8LUH9"/>
<dbReference type="HOGENOM" id="CLU_1560267_0_0_9"/>
<dbReference type="eggNOG" id="COG1846">
    <property type="taxonomic scope" value="Bacteria"/>
</dbReference>
<evidence type="ECO:0000313" key="1">
    <source>
        <dbReference type="EMBL" id="AEV70627.1"/>
    </source>
</evidence>
<dbReference type="Proteomes" id="UP000005435">
    <property type="component" value="Chromosome"/>
</dbReference>
<dbReference type="EMBL" id="CP003065">
    <property type="protein sequence ID" value="AEV70627.1"/>
    <property type="molecule type" value="Genomic_DNA"/>
</dbReference>
<proteinExistence type="predicted"/>
<reference evidence="2" key="1">
    <citation type="submission" date="2011-12" db="EMBL/GenBank/DDBJ databases">
        <title>Complete sequence of Clostridium clariflavum DSM 19732.</title>
        <authorList>
            <consortium name="US DOE Joint Genome Institute"/>
            <person name="Lucas S."/>
            <person name="Han J."/>
            <person name="Lapidus A."/>
            <person name="Cheng J.-F."/>
            <person name="Goodwin L."/>
            <person name="Pitluck S."/>
            <person name="Peters L."/>
            <person name="Teshima H."/>
            <person name="Detter J.C."/>
            <person name="Han C."/>
            <person name="Tapia R."/>
            <person name="Land M."/>
            <person name="Hauser L."/>
            <person name="Kyrpides N."/>
            <person name="Ivanova N."/>
            <person name="Pagani I."/>
            <person name="Kitzmiller T."/>
            <person name="Lynd L."/>
            <person name="Izquierdo J."/>
            <person name="Woyke T."/>
        </authorList>
    </citation>
    <scope>NUCLEOTIDE SEQUENCE [LARGE SCALE GENOMIC DNA]</scope>
    <source>
        <strain evidence="2">DSM 19732 / NBRC 101661 / EBR45</strain>
    </source>
</reference>
<evidence type="ECO:0000313" key="2">
    <source>
        <dbReference type="Proteomes" id="UP000005435"/>
    </source>
</evidence>
<gene>
    <name evidence="1" type="ordered locus">Clocl_4200</name>
</gene>
<dbReference type="Pfam" id="PF13412">
    <property type="entry name" value="HTH_24"/>
    <property type="match status" value="1"/>
</dbReference>
<dbReference type="Gene3D" id="1.10.10.10">
    <property type="entry name" value="Winged helix-like DNA-binding domain superfamily/Winged helix DNA-binding domain"/>
    <property type="match status" value="1"/>
</dbReference>
<dbReference type="STRING" id="720554.Clocl_4200"/>
<keyword evidence="2" id="KW-1185">Reference proteome</keyword>
<organism evidence="1 2">
    <name type="scientific">Acetivibrio clariflavus (strain DSM 19732 / NBRC 101661 / EBR45)</name>
    <name type="common">Clostridium clariflavum</name>
    <dbReference type="NCBI Taxonomy" id="720554"/>
    <lineage>
        <taxon>Bacteria</taxon>
        <taxon>Bacillati</taxon>
        <taxon>Bacillota</taxon>
        <taxon>Clostridia</taxon>
        <taxon>Eubacteriales</taxon>
        <taxon>Oscillospiraceae</taxon>
        <taxon>Acetivibrio</taxon>
    </lineage>
</organism>
<dbReference type="SUPFAM" id="SSF46785">
    <property type="entry name" value="Winged helix' DNA-binding domain"/>
    <property type="match status" value="1"/>
</dbReference>
<evidence type="ECO:0008006" key="3">
    <source>
        <dbReference type="Google" id="ProtNLM"/>
    </source>
</evidence>
<accession>G8LUH9</accession>
<dbReference type="OrthoDB" id="2082425at2"/>
<dbReference type="InterPro" id="IPR036388">
    <property type="entry name" value="WH-like_DNA-bd_sf"/>
</dbReference>
<dbReference type="RefSeq" id="WP_014257122.1">
    <property type="nucleotide sequence ID" value="NC_016627.1"/>
</dbReference>
<sequence precursor="true">MDKQLLLLRELHLNPVTTQRNIAKAVGLSLGSVNELIKQMVNMGILKIEKISQKKVIYNLTSLGITQRAEGTYKYISEAYAFLNELNKRIDDLLNGINGNNAVVLFGKNDGLCDIIKTRLDFNGIQYIITNSFEEIKLLSEKNKILIIVWNPEKVALLDDNYNYIDLLSYI</sequence>
<protein>
    <recommendedName>
        <fullName evidence="3">Winged helix-turn-helix DNA-binding</fullName>
    </recommendedName>
</protein>
<reference evidence="1 2" key="2">
    <citation type="journal article" date="2012" name="Stand. Genomic Sci.">
        <title>Complete Genome Sequence of Clostridium clariflavum DSM 19732.</title>
        <authorList>
            <person name="Izquierdo J.A."/>
            <person name="Goodwin L."/>
            <person name="Davenport K.W."/>
            <person name="Teshima H."/>
            <person name="Bruce D."/>
            <person name="Detter C."/>
            <person name="Tapia R."/>
            <person name="Han S."/>
            <person name="Land M."/>
            <person name="Hauser L."/>
            <person name="Jeffries C.D."/>
            <person name="Han J."/>
            <person name="Pitluck S."/>
            <person name="Nolan M."/>
            <person name="Chen A."/>
            <person name="Huntemann M."/>
            <person name="Mavromatis K."/>
            <person name="Mikhailova N."/>
            <person name="Liolios K."/>
            <person name="Woyke T."/>
            <person name="Lynd L.R."/>
        </authorList>
    </citation>
    <scope>NUCLEOTIDE SEQUENCE [LARGE SCALE GENOMIC DNA]</scope>
    <source>
        <strain evidence="2">DSM 19732 / NBRC 101661 / EBR45</strain>
    </source>
</reference>
<dbReference type="KEGG" id="ccl:Clocl_4200"/>